<proteinExistence type="predicted"/>
<keyword evidence="3" id="KW-0732">Signal</keyword>
<dbReference type="PANTHER" id="PTHR23303">
    <property type="entry name" value="CARBOXYPEPTIDASE REGULATORY REGION-CONTAINING"/>
    <property type="match status" value="1"/>
</dbReference>
<dbReference type="Proteomes" id="UP000235081">
    <property type="component" value="Unassembled WGS sequence"/>
</dbReference>
<accession>A0A2N6LHD2</accession>
<feature type="domain" description="GEVED" evidence="6">
    <location>
        <begin position="358"/>
        <end position="437"/>
    </location>
</feature>
<evidence type="ECO:0000256" key="3">
    <source>
        <dbReference type="ARBA" id="ARBA00022729"/>
    </source>
</evidence>
<sequence length="1115" mass="118261">MKNVRCREFIMKNFLRLSWRHLSQASLLVPFLLLSPLLAPNARAVSIQMSGTRSVVSGTDCGIATYRFGTNTTFNGKQLDLLVEVLSEDNEYQGGQCIDASSNVLSVRLRDNDAGDNVGYMELKITVVEKNTTTPVEVDRLTITGFDLDINPGGGTDTDDIYLKLPDGVYTSSSSEVQYSEGSFFSGQYQAKLKGTSTRNCDDGATTTDVSCRGGAIYINGSNGVNKVASVTVRLQNDNAYGQASDTSSHRLLQLSFEISKFEEIVTNNSDYGDTPNSYGSTGHSVGSNIALGYGLVPDHEAAHQASTNADSDDNDGASSIKYDDEEGVKYNGQALNGQALPAGSTSNLDITTFGTGYLSGWIDLNRDGDFNDAGEKVISDRSITSNTVSTTSVPITIPSSASGGTSYMRFRFTTTTGVAASGYSNSDGEVEDYQITIVPATFSVSGTLYEDTDGGDDFDNGEATLPANITIKLLDTNNSVVATTTTAANGTYTFTNVTNGNYKIQVDTSDTDIPSGYTLGTANDVAVPVSGANVSNINFGFDSPPPPPSGNAYCQSPYNEIYSGQSGNKIFAVHGPTGAAMQLTASALASTVNSLATDHNNHLVYYAEGTSVYAWDAINNTHITITNNIRSFNSSLPTNSTLLSAGGAAFYNGSLYLGVDPPQAGVFEIYKVNFVPGSNGRTIQSVIPLNINGAGKANGQLNNGDWGDFIISDSGVIYGSSGGTAKYWSFDLNTNTFTDLVDNIPESSQLAKDGTGRLWAFRNGTSSVVQIQIVGNAVQTVGTANSTSPHSSADGAECVTGLSSVGDRVWDDTDGDGVQDAGEGGFANVTVALYRDIDGDGVIDATDPQLDTQTTDANGNYDFTGLIFGNYIVKVTDTNQVLTGKTITTGTNTKAVNLPTGIQDYNNADFGFNQPVPSNPNVLLVKRITAINGSSFIDLIDGINDSNSPNYVPTPRDTDDNNPNWPANYLQGLINGGTVRPKDDIEYTIYFLSAGDATAPKVLMCDRIPNNVTFIPTAFNNFATKNNLGLPTADRGIVWQYNGNTESLTNIKDGDVAQYFPPREDPTDVYPTVDCGGENTNGAIVVNLGDLPKATASGTPTNSYGFIRFRGRVK</sequence>
<evidence type="ECO:0000259" key="5">
    <source>
        <dbReference type="Pfam" id="PF17210"/>
    </source>
</evidence>
<feature type="domain" description="SD-repeat containing protein B" evidence="5">
    <location>
        <begin position="805"/>
        <end position="886"/>
    </location>
</feature>
<evidence type="ECO:0000256" key="1">
    <source>
        <dbReference type="ARBA" id="ARBA00004613"/>
    </source>
</evidence>
<comment type="caution">
    <text evidence="7">The sequence shown here is derived from an EMBL/GenBank/DDBJ whole genome shotgun (WGS) entry which is preliminary data.</text>
</comment>
<evidence type="ECO:0000313" key="8">
    <source>
        <dbReference type="Proteomes" id="UP000235081"/>
    </source>
</evidence>
<dbReference type="GO" id="GO:0005576">
    <property type="term" value="C:extracellular region"/>
    <property type="evidence" value="ECO:0007669"/>
    <property type="project" value="UniProtKB-SubCell"/>
</dbReference>
<evidence type="ECO:0000256" key="4">
    <source>
        <dbReference type="SAM" id="MobiDB-lite"/>
    </source>
</evidence>
<protein>
    <recommendedName>
        <fullName evidence="9">SD-repeat containing protein B domain-containing protein</fullName>
    </recommendedName>
</protein>
<evidence type="ECO:0008006" key="9">
    <source>
        <dbReference type="Google" id="ProtNLM"/>
    </source>
</evidence>
<dbReference type="InterPro" id="IPR013783">
    <property type="entry name" value="Ig-like_fold"/>
</dbReference>
<dbReference type="SUPFAM" id="SSF63825">
    <property type="entry name" value="YWTD domain"/>
    <property type="match status" value="1"/>
</dbReference>
<feature type="domain" description="SD-repeat containing protein B" evidence="5">
    <location>
        <begin position="449"/>
        <end position="523"/>
    </location>
</feature>
<evidence type="ECO:0000259" key="6">
    <source>
        <dbReference type="Pfam" id="PF20009"/>
    </source>
</evidence>
<organism evidence="7 8">
    <name type="scientific">Fischerella thermalis CCMEE 5318</name>
    <dbReference type="NCBI Taxonomy" id="2019666"/>
    <lineage>
        <taxon>Bacteria</taxon>
        <taxon>Bacillati</taxon>
        <taxon>Cyanobacteriota</taxon>
        <taxon>Cyanophyceae</taxon>
        <taxon>Nostocales</taxon>
        <taxon>Hapalosiphonaceae</taxon>
        <taxon>Fischerella</taxon>
    </lineage>
</organism>
<name>A0A2N6LHD2_9CYAN</name>
<feature type="region of interest" description="Disordered" evidence="4">
    <location>
        <begin position="303"/>
        <end position="322"/>
    </location>
</feature>
<dbReference type="InterPro" id="IPR033764">
    <property type="entry name" value="Sdr_B"/>
</dbReference>
<dbReference type="EMBL" id="NMQE01000284">
    <property type="protein sequence ID" value="PMB23448.1"/>
    <property type="molecule type" value="Genomic_DNA"/>
</dbReference>
<dbReference type="Gene3D" id="2.60.40.10">
    <property type="entry name" value="Immunoglobulins"/>
    <property type="match status" value="2"/>
</dbReference>
<comment type="subcellular location">
    <subcellularLocation>
        <location evidence="1">Secreted</location>
    </subcellularLocation>
</comment>
<dbReference type="SUPFAM" id="SSF117074">
    <property type="entry name" value="Hypothetical protein PA1324"/>
    <property type="match status" value="2"/>
</dbReference>
<evidence type="ECO:0000256" key="2">
    <source>
        <dbReference type="ARBA" id="ARBA00022525"/>
    </source>
</evidence>
<dbReference type="InterPro" id="IPR045474">
    <property type="entry name" value="GEVED"/>
</dbReference>
<dbReference type="Pfam" id="PF20009">
    <property type="entry name" value="GEVED"/>
    <property type="match status" value="1"/>
</dbReference>
<reference evidence="7 8" key="1">
    <citation type="submission" date="2017-07" db="EMBL/GenBank/DDBJ databases">
        <title>Genomes of Fischerella (Mastigocladus) sp. strains.</title>
        <authorList>
            <person name="Miller S.R."/>
        </authorList>
    </citation>
    <scope>NUCLEOTIDE SEQUENCE [LARGE SCALE GENOMIC DNA]</scope>
    <source>
        <strain evidence="7 8">CCMEE 5318</strain>
    </source>
</reference>
<gene>
    <name evidence="7" type="ORF">CEN46_10285</name>
</gene>
<dbReference type="PANTHER" id="PTHR23303:SF15">
    <property type="entry name" value="COLOSSIN-A"/>
    <property type="match status" value="1"/>
</dbReference>
<dbReference type="InterPro" id="IPR051417">
    <property type="entry name" value="SDr/BOS_complex"/>
</dbReference>
<dbReference type="Pfam" id="PF17210">
    <property type="entry name" value="SdrD_B"/>
    <property type="match status" value="2"/>
</dbReference>
<keyword evidence="2" id="KW-0964">Secreted</keyword>
<evidence type="ECO:0000313" key="7">
    <source>
        <dbReference type="EMBL" id="PMB23448.1"/>
    </source>
</evidence>
<dbReference type="AlphaFoldDB" id="A0A2N6LHD2"/>